<evidence type="ECO:0000256" key="1">
    <source>
        <dbReference type="ARBA" id="ARBA00022857"/>
    </source>
</evidence>
<evidence type="ECO:0000259" key="3">
    <source>
        <dbReference type="SMART" id="SM00829"/>
    </source>
</evidence>
<feature type="region of interest" description="Disordered" evidence="2">
    <location>
        <begin position="47"/>
        <end position="75"/>
    </location>
</feature>
<dbReference type="PANTHER" id="PTHR44154">
    <property type="entry name" value="QUINONE OXIDOREDUCTASE"/>
    <property type="match status" value="1"/>
</dbReference>
<dbReference type="InterPro" id="IPR020843">
    <property type="entry name" value="ER"/>
</dbReference>
<dbReference type="EMBL" id="JBHSQJ010000048">
    <property type="protein sequence ID" value="MFC5908035.1"/>
    <property type="molecule type" value="Genomic_DNA"/>
</dbReference>
<dbReference type="SUPFAM" id="SSF51735">
    <property type="entry name" value="NAD(P)-binding Rossmann-fold domains"/>
    <property type="match status" value="1"/>
</dbReference>
<feature type="domain" description="Enoyl reductase (ER)" evidence="3">
    <location>
        <begin position="16"/>
        <end position="338"/>
    </location>
</feature>
<dbReference type="InterPro" id="IPR036291">
    <property type="entry name" value="NAD(P)-bd_dom_sf"/>
</dbReference>
<evidence type="ECO:0000256" key="2">
    <source>
        <dbReference type="SAM" id="MobiDB-lite"/>
    </source>
</evidence>
<dbReference type="Pfam" id="PF08240">
    <property type="entry name" value="ADH_N"/>
    <property type="match status" value="1"/>
</dbReference>
<reference evidence="5" key="1">
    <citation type="journal article" date="2019" name="Int. J. Syst. Evol. Microbiol.">
        <title>The Global Catalogue of Microorganisms (GCM) 10K type strain sequencing project: providing services to taxonomists for standard genome sequencing and annotation.</title>
        <authorList>
            <consortium name="The Broad Institute Genomics Platform"/>
            <consortium name="The Broad Institute Genome Sequencing Center for Infectious Disease"/>
            <person name="Wu L."/>
            <person name="Ma J."/>
        </authorList>
    </citation>
    <scope>NUCLEOTIDE SEQUENCE [LARGE SCALE GENOMIC DNA]</scope>
    <source>
        <strain evidence="5">JCM 4816</strain>
    </source>
</reference>
<name>A0ABW1G254_9ACTN</name>
<gene>
    <name evidence="4" type="ORF">ACFP3V_12525</name>
</gene>
<dbReference type="Gene3D" id="3.90.180.10">
    <property type="entry name" value="Medium-chain alcohol dehydrogenases, catalytic domain"/>
    <property type="match status" value="1"/>
</dbReference>
<accession>A0ABW1G254</accession>
<dbReference type="InterPro" id="IPR051603">
    <property type="entry name" value="Zinc-ADH_QOR/CCCR"/>
</dbReference>
<evidence type="ECO:0000313" key="4">
    <source>
        <dbReference type="EMBL" id="MFC5908035.1"/>
    </source>
</evidence>
<dbReference type="SMART" id="SM00829">
    <property type="entry name" value="PKS_ER"/>
    <property type="match status" value="1"/>
</dbReference>
<dbReference type="PANTHER" id="PTHR44154:SF1">
    <property type="entry name" value="QUINONE OXIDOREDUCTASE"/>
    <property type="match status" value="1"/>
</dbReference>
<dbReference type="Proteomes" id="UP001596174">
    <property type="component" value="Unassembled WGS sequence"/>
</dbReference>
<dbReference type="InterPro" id="IPR013154">
    <property type="entry name" value="ADH-like_N"/>
</dbReference>
<proteinExistence type="predicted"/>
<organism evidence="4 5">
    <name type="scientific">Streptacidiphilus monticola</name>
    <dbReference type="NCBI Taxonomy" id="2161674"/>
    <lineage>
        <taxon>Bacteria</taxon>
        <taxon>Bacillati</taxon>
        <taxon>Actinomycetota</taxon>
        <taxon>Actinomycetes</taxon>
        <taxon>Kitasatosporales</taxon>
        <taxon>Streptomycetaceae</taxon>
        <taxon>Streptacidiphilus</taxon>
    </lineage>
</organism>
<dbReference type="InterPro" id="IPR011032">
    <property type="entry name" value="GroES-like_sf"/>
</dbReference>
<evidence type="ECO:0000313" key="5">
    <source>
        <dbReference type="Proteomes" id="UP001596174"/>
    </source>
</evidence>
<dbReference type="RefSeq" id="WP_380583041.1">
    <property type="nucleotide sequence ID" value="NZ_JBHSQJ010000048.1"/>
</dbReference>
<sequence length="342" mass="34946">MSTENMQQAVVYAKPGGSEVLELTTRPVAEPGPGEVRVAVRLSGVNPTDWKSRTGADPGAPKVPNQDGSGVVDAVGPGVDPGLVGRRVWLWEAAWQRLDGTAQQYVVLPVRQAVPLPDSASFELGASLGIPGMTAHRALTLGQHGPSRLAPGALAGRTVLVAGGAGAVGNAAIQLAHWAGATVIATVSSDEKRRLAEAAGAHHVVDYKAQDAAVTVRALAPDGVDLVVEVAVAANTALDLAVLANGGTVAFYADDAGAELTVPVRESMARNLRWLGVLVYTMPEQAKDDAVAALTDALADGAYRGGEEAGLPWHTYPLAEAAAAHDAVSGGAVGKVLIRVAD</sequence>
<dbReference type="Gene3D" id="3.40.50.720">
    <property type="entry name" value="NAD(P)-binding Rossmann-like Domain"/>
    <property type="match status" value="1"/>
</dbReference>
<protein>
    <submittedName>
        <fullName evidence="4">NADPH:quinone reductase</fullName>
    </submittedName>
</protein>
<keyword evidence="1" id="KW-0521">NADP</keyword>
<dbReference type="InterPro" id="IPR013149">
    <property type="entry name" value="ADH-like_C"/>
</dbReference>
<comment type="caution">
    <text evidence="4">The sequence shown here is derived from an EMBL/GenBank/DDBJ whole genome shotgun (WGS) entry which is preliminary data.</text>
</comment>
<dbReference type="SUPFAM" id="SSF50129">
    <property type="entry name" value="GroES-like"/>
    <property type="match status" value="1"/>
</dbReference>
<keyword evidence="5" id="KW-1185">Reference proteome</keyword>
<dbReference type="Pfam" id="PF00107">
    <property type="entry name" value="ADH_zinc_N"/>
    <property type="match status" value="1"/>
</dbReference>
<dbReference type="CDD" id="cd08253">
    <property type="entry name" value="zeta_crystallin"/>
    <property type="match status" value="1"/>
</dbReference>